<organism evidence="2 3">
    <name type="scientific">Rotaria sordida</name>
    <dbReference type="NCBI Taxonomy" id="392033"/>
    <lineage>
        <taxon>Eukaryota</taxon>
        <taxon>Metazoa</taxon>
        <taxon>Spiralia</taxon>
        <taxon>Gnathifera</taxon>
        <taxon>Rotifera</taxon>
        <taxon>Eurotatoria</taxon>
        <taxon>Bdelloidea</taxon>
        <taxon>Philodinida</taxon>
        <taxon>Philodinidae</taxon>
        <taxon>Rotaria</taxon>
    </lineage>
</organism>
<reference evidence="2" key="1">
    <citation type="submission" date="2021-02" db="EMBL/GenBank/DDBJ databases">
        <authorList>
            <person name="Nowell W R."/>
        </authorList>
    </citation>
    <scope>NUCLEOTIDE SEQUENCE</scope>
</reference>
<comment type="caution">
    <text evidence="2">The sequence shown here is derived from an EMBL/GenBank/DDBJ whole genome shotgun (WGS) entry which is preliminary data.</text>
</comment>
<dbReference type="Proteomes" id="UP000663854">
    <property type="component" value="Unassembled WGS sequence"/>
</dbReference>
<dbReference type="EMBL" id="CAJNOH010006134">
    <property type="protein sequence ID" value="CAF1422491.1"/>
    <property type="molecule type" value="Genomic_DNA"/>
</dbReference>
<keyword evidence="3" id="KW-1185">Reference proteome</keyword>
<evidence type="ECO:0000313" key="3">
    <source>
        <dbReference type="Proteomes" id="UP000663870"/>
    </source>
</evidence>
<accession>A0A816D5C2</accession>
<dbReference type="EMBL" id="CAJNOL010007682">
    <property type="protein sequence ID" value="CAF1630492.1"/>
    <property type="molecule type" value="Genomic_DNA"/>
</dbReference>
<protein>
    <submittedName>
        <fullName evidence="2">Uncharacterized protein</fullName>
    </submittedName>
</protein>
<dbReference type="Proteomes" id="UP000663870">
    <property type="component" value="Unassembled WGS sequence"/>
</dbReference>
<name>A0A816D5C2_9BILA</name>
<proteinExistence type="predicted"/>
<sequence length="70" mass="8204">MFEHEKCYLVGENPTYDNLAELMFRVGDYDRIREIHRVCDTVDALDFLITETSIIRLQNSGYNIPSMSLM</sequence>
<dbReference type="AlphaFoldDB" id="A0A816D5C2"/>
<evidence type="ECO:0000313" key="2">
    <source>
        <dbReference type="EMBL" id="CAF1630492.1"/>
    </source>
</evidence>
<gene>
    <name evidence="2" type="ORF">JXQ802_LOCUS51733</name>
    <name evidence="1" type="ORF">PYM288_LOCUS35479</name>
</gene>
<evidence type="ECO:0000313" key="1">
    <source>
        <dbReference type="EMBL" id="CAF1422491.1"/>
    </source>
</evidence>